<dbReference type="Gene3D" id="3.40.50.620">
    <property type="entry name" value="HUPs"/>
    <property type="match status" value="1"/>
</dbReference>
<comment type="similarity">
    <text evidence="1">Belongs to the universal stress protein A family.</text>
</comment>
<evidence type="ECO:0000313" key="3">
    <source>
        <dbReference type="EMBL" id="MEJ8848599.1"/>
    </source>
</evidence>
<dbReference type="PANTHER" id="PTHR46268:SF6">
    <property type="entry name" value="UNIVERSAL STRESS PROTEIN UP12"/>
    <property type="match status" value="1"/>
</dbReference>
<dbReference type="CDD" id="cd00293">
    <property type="entry name" value="USP-like"/>
    <property type="match status" value="1"/>
</dbReference>
<protein>
    <submittedName>
        <fullName evidence="3">Universal stress protein</fullName>
    </submittedName>
</protein>
<dbReference type="SUPFAM" id="SSF52402">
    <property type="entry name" value="Adenine nucleotide alpha hydrolases-like"/>
    <property type="match status" value="1"/>
</dbReference>
<dbReference type="EMBL" id="JBBKZT010000008">
    <property type="protein sequence ID" value="MEJ8848599.1"/>
    <property type="molecule type" value="Genomic_DNA"/>
</dbReference>
<feature type="domain" description="UspA" evidence="2">
    <location>
        <begin position="18"/>
        <end position="159"/>
    </location>
</feature>
<name>A0ABU8WNS7_9BURK</name>
<evidence type="ECO:0000259" key="2">
    <source>
        <dbReference type="Pfam" id="PF00582"/>
    </source>
</evidence>
<dbReference type="Pfam" id="PF00582">
    <property type="entry name" value="Usp"/>
    <property type="match status" value="1"/>
</dbReference>
<dbReference type="InterPro" id="IPR006016">
    <property type="entry name" value="UspA"/>
</dbReference>
<dbReference type="RefSeq" id="WP_340343978.1">
    <property type="nucleotide sequence ID" value="NZ_JBBKZT010000008.1"/>
</dbReference>
<proteinExistence type="inferred from homology"/>
<gene>
    <name evidence="3" type="ORF">WKW82_18215</name>
</gene>
<dbReference type="Proteomes" id="UP001385892">
    <property type="component" value="Unassembled WGS sequence"/>
</dbReference>
<sequence>MEAAHAPVARAASAPALQNVLLASDGSEGALQAVQRLIALRGDLREGAALNVHLLNVQRPVSGDVSRFVASGTLEDYHRERSEKALVPARALLDAAGIKYTDHRRVGDPGSVIAELARAEACDLILMGARGIGTNTGALLGSVARSTVELSAVPVMLVK</sequence>
<accession>A0ABU8WNS7</accession>
<evidence type="ECO:0000256" key="1">
    <source>
        <dbReference type="ARBA" id="ARBA00008791"/>
    </source>
</evidence>
<organism evidence="3 4">
    <name type="scientific">Variovorax rhizosphaerae</name>
    <dbReference type="NCBI Taxonomy" id="1836200"/>
    <lineage>
        <taxon>Bacteria</taxon>
        <taxon>Pseudomonadati</taxon>
        <taxon>Pseudomonadota</taxon>
        <taxon>Betaproteobacteria</taxon>
        <taxon>Burkholderiales</taxon>
        <taxon>Comamonadaceae</taxon>
        <taxon>Variovorax</taxon>
    </lineage>
</organism>
<dbReference type="InterPro" id="IPR006015">
    <property type="entry name" value="Universal_stress_UspA"/>
</dbReference>
<comment type="caution">
    <text evidence="3">The sequence shown here is derived from an EMBL/GenBank/DDBJ whole genome shotgun (WGS) entry which is preliminary data.</text>
</comment>
<dbReference type="PANTHER" id="PTHR46268">
    <property type="entry name" value="STRESS RESPONSE PROTEIN NHAX"/>
    <property type="match status" value="1"/>
</dbReference>
<reference evidence="3 4" key="1">
    <citation type="submission" date="2024-03" db="EMBL/GenBank/DDBJ databases">
        <title>Novel species of the genus Variovorax.</title>
        <authorList>
            <person name="Liu Q."/>
            <person name="Xin Y.-H."/>
        </authorList>
    </citation>
    <scope>NUCLEOTIDE SEQUENCE [LARGE SCALE GENOMIC DNA]</scope>
    <source>
        <strain evidence="3 4">KACC 18900</strain>
    </source>
</reference>
<dbReference type="InterPro" id="IPR014729">
    <property type="entry name" value="Rossmann-like_a/b/a_fold"/>
</dbReference>
<evidence type="ECO:0000313" key="4">
    <source>
        <dbReference type="Proteomes" id="UP001385892"/>
    </source>
</evidence>
<dbReference type="PRINTS" id="PR01438">
    <property type="entry name" value="UNVRSLSTRESS"/>
</dbReference>
<keyword evidence="4" id="KW-1185">Reference proteome</keyword>